<dbReference type="HOGENOM" id="CLU_043741_0_0_1"/>
<dbReference type="InParanoid" id="M1DKN3"/>
<evidence type="ECO:0000313" key="3">
    <source>
        <dbReference type="Proteomes" id="UP000011115"/>
    </source>
</evidence>
<evidence type="ECO:0000256" key="1">
    <source>
        <dbReference type="SAM" id="MobiDB-lite"/>
    </source>
</evidence>
<dbReference type="EnsemblPlants" id="PGSC0003DMT400090557">
    <property type="protein sequence ID" value="PGSC0003DMT400090557"/>
    <property type="gene ID" value="PGSC0003DMG400040128"/>
</dbReference>
<protein>
    <submittedName>
        <fullName evidence="2">Gag-pol polyprotein</fullName>
    </submittedName>
</protein>
<evidence type="ECO:0000313" key="2">
    <source>
        <dbReference type="EnsemblPlants" id="PGSC0003DMT400090557"/>
    </source>
</evidence>
<name>M1DKN3_SOLTU</name>
<dbReference type="PaxDb" id="4113-PGSC0003DMT400090557"/>
<accession>M1DKN3</accession>
<feature type="compositionally biased region" description="Polar residues" evidence="1">
    <location>
        <begin position="115"/>
        <end position="131"/>
    </location>
</feature>
<feature type="region of interest" description="Disordered" evidence="1">
    <location>
        <begin position="50"/>
        <end position="92"/>
    </location>
</feature>
<sequence>MRSRMSLFVPGLSRMSSKEGKAVMLIRDMDIARLMIHVQQVEEDELRDREEFRNRKSKTTCNEFWQQKGNANRSSFQQKPTRPAPSSSSAPALRNRGYFKCVQTGHFMREFPKNKQGNGNEGNRAQSSSAALTDRVAPRGATSGIGEGVHLLYTITSHQEKEKSPDVVTSMIKVFTLMYMHYLIQVEVYLS</sequence>
<dbReference type="Gramene" id="PGSC0003DMT400090557">
    <property type="protein sequence ID" value="PGSC0003DMT400090557"/>
    <property type="gene ID" value="PGSC0003DMG400040128"/>
</dbReference>
<keyword evidence="3" id="KW-1185">Reference proteome</keyword>
<reference evidence="3" key="1">
    <citation type="journal article" date="2011" name="Nature">
        <title>Genome sequence and analysis of the tuber crop potato.</title>
        <authorList>
            <consortium name="The Potato Genome Sequencing Consortium"/>
        </authorList>
    </citation>
    <scope>NUCLEOTIDE SEQUENCE [LARGE SCALE GENOMIC DNA]</scope>
    <source>
        <strain evidence="3">cv. DM1-3 516 R44</strain>
    </source>
</reference>
<dbReference type="Proteomes" id="UP000011115">
    <property type="component" value="Unassembled WGS sequence"/>
</dbReference>
<feature type="compositionally biased region" description="Polar residues" evidence="1">
    <location>
        <begin position="59"/>
        <end position="80"/>
    </location>
</feature>
<dbReference type="AlphaFoldDB" id="M1DKN3"/>
<feature type="region of interest" description="Disordered" evidence="1">
    <location>
        <begin position="110"/>
        <end position="141"/>
    </location>
</feature>
<proteinExistence type="predicted"/>
<organism evidence="2 3">
    <name type="scientific">Solanum tuberosum</name>
    <name type="common">Potato</name>
    <dbReference type="NCBI Taxonomy" id="4113"/>
    <lineage>
        <taxon>Eukaryota</taxon>
        <taxon>Viridiplantae</taxon>
        <taxon>Streptophyta</taxon>
        <taxon>Embryophyta</taxon>
        <taxon>Tracheophyta</taxon>
        <taxon>Spermatophyta</taxon>
        <taxon>Magnoliopsida</taxon>
        <taxon>eudicotyledons</taxon>
        <taxon>Gunneridae</taxon>
        <taxon>Pentapetalae</taxon>
        <taxon>asterids</taxon>
        <taxon>lamiids</taxon>
        <taxon>Solanales</taxon>
        <taxon>Solanaceae</taxon>
        <taxon>Solanoideae</taxon>
        <taxon>Solaneae</taxon>
        <taxon>Solanum</taxon>
    </lineage>
</organism>
<reference evidence="2" key="2">
    <citation type="submission" date="2015-06" db="UniProtKB">
        <authorList>
            <consortium name="EnsemblPlants"/>
        </authorList>
    </citation>
    <scope>IDENTIFICATION</scope>
    <source>
        <strain evidence="2">DM1-3 516 R44</strain>
    </source>
</reference>